<evidence type="ECO:0000313" key="1">
    <source>
        <dbReference type="EMBL" id="ACL41914.1"/>
    </source>
</evidence>
<organism evidence="1 2">
    <name type="scientific">Pseudarthrobacter chlorophenolicus (strain ATCC 700700 / DSM 12829 / CIP 107037 / JCM 12360 / KCTC 9906 / NCIMB 13794 / A6)</name>
    <name type="common">Arthrobacter chlorophenolicus</name>
    <dbReference type="NCBI Taxonomy" id="452863"/>
    <lineage>
        <taxon>Bacteria</taxon>
        <taxon>Bacillati</taxon>
        <taxon>Actinomycetota</taxon>
        <taxon>Actinomycetes</taxon>
        <taxon>Micrococcales</taxon>
        <taxon>Micrococcaceae</taxon>
        <taxon>Pseudarthrobacter</taxon>
    </lineage>
</organism>
<reference evidence="1" key="1">
    <citation type="submission" date="2009-01" db="EMBL/GenBank/DDBJ databases">
        <title>Complete sequence of plasmid1 of Arthrobacter chlorophenolicus A6.</title>
        <authorList>
            <consortium name="US DOE Joint Genome Institute"/>
            <person name="Lucas S."/>
            <person name="Copeland A."/>
            <person name="Lapidus A."/>
            <person name="Glavina del Rio T."/>
            <person name="Tice H."/>
            <person name="Bruce D."/>
            <person name="Goodwin L."/>
            <person name="Pitluck S."/>
            <person name="Goltsman E."/>
            <person name="Clum A."/>
            <person name="Larimer F."/>
            <person name="Land M."/>
            <person name="Hauser L."/>
            <person name="Kyrpides N."/>
            <person name="Mikhailova N."/>
            <person name="Jansson J."/>
            <person name="Richardson P."/>
        </authorList>
    </citation>
    <scope>NUCLEOTIDE SEQUENCE [LARGE SCALE GENOMIC DNA]</scope>
    <source>
        <strain evidence="1">A6</strain>
        <plasmid evidence="1">pACHL01</plasmid>
    </source>
</reference>
<evidence type="ECO:0000313" key="2">
    <source>
        <dbReference type="Proteomes" id="UP000002505"/>
    </source>
</evidence>
<dbReference type="KEGG" id="ach:Achl_3963"/>
<dbReference type="Proteomes" id="UP000002505">
    <property type="component" value="Plasmid pACHL01"/>
</dbReference>
<proteinExistence type="predicted"/>
<keyword evidence="2" id="KW-1185">Reference proteome</keyword>
<dbReference type="EMBL" id="CP001342">
    <property type="protein sequence ID" value="ACL41914.1"/>
    <property type="molecule type" value="Genomic_DNA"/>
</dbReference>
<dbReference type="AlphaFoldDB" id="B8HHL7"/>
<gene>
    <name evidence="1" type="ordered locus">Achl_3963</name>
</gene>
<name>B8HHL7_PSECP</name>
<sequence>MVSMKALRWKRRQRHCADPVQVSPHAAHMSAMTTSTAAAPTVTTPAERAAAGRQAIADCPEAFEELQGEGDRELVEHAASKDENILQALEAIGELSTDEAPYLGKFLAEQLVEDAIEAETQKQLGAYRAARRNAAHAADQALAYEANDPKHPDFLDRIGA</sequence>
<dbReference type="HOGENOM" id="CLU_1648647_0_0_11"/>
<protein>
    <submittedName>
        <fullName evidence="1">Uncharacterized protein</fullName>
    </submittedName>
</protein>
<geneLocation type="plasmid" evidence="1 2">
    <name>pACHL01</name>
</geneLocation>
<keyword evidence="1" id="KW-0614">Plasmid</keyword>
<accession>B8HHL7</accession>